<keyword evidence="1" id="KW-0812">Transmembrane</keyword>
<organism evidence="2 3">
    <name type="scientific">Isoptericola haloaureus</name>
    <dbReference type="NCBI Taxonomy" id="1542902"/>
    <lineage>
        <taxon>Bacteria</taxon>
        <taxon>Bacillati</taxon>
        <taxon>Actinomycetota</taxon>
        <taxon>Actinomycetes</taxon>
        <taxon>Micrococcales</taxon>
        <taxon>Promicromonosporaceae</taxon>
        <taxon>Isoptericola</taxon>
    </lineage>
</organism>
<sequence length="199" mass="21329">MDTPDALDVVLRLAVLVLVLGGLVVHALRPRRRRQRPGARYATTLARPLAPAPTVVRALLAFVALGLLGYGLQSFTGSGDGLWTPVLVGVLALGLLWVTVVPLLRDVADAVRPAVVVGTVTDRRRHVYRAFGHDGPYELASFFVTVVDDAGAIREFQLHQHAYRRFARGDQVRLAVAGTSGYVHSIVPAPVGTVTTGGR</sequence>
<keyword evidence="3" id="KW-1185">Reference proteome</keyword>
<keyword evidence="1" id="KW-1133">Transmembrane helix</keyword>
<feature type="transmembrane region" description="Helical" evidence="1">
    <location>
        <begin position="49"/>
        <end position="70"/>
    </location>
</feature>
<accession>A0ABU7ZAI1</accession>
<reference evidence="2" key="1">
    <citation type="journal article" date="2024" name="Antonie Van Leeuwenhoek">
        <title>Isoptericola haloaureus sp. nov., a dimorphic actinobacterium isolated from mangrove sediments of southeast India, implicating biosaline agricultural significance through nitrogen fixation and salt tolerance genes.</title>
        <authorList>
            <person name="Prathaban M."/>
            <person name="Prathiviraj R."/>
            <person name="Ravichandran M."/>
            <person name="Natarajan S.D."/>
            <person name="Sobanaa M."/>
            <person name="Hari Krishna Kumar S."/>
            <person name="Chandrasekar V."/>
            <person name="Selvin J."/>
        </authorList>
    </citation>
    <scope>NUCLEOTIDE SEQUENCE</scope>
    <source>
        <strain evidence="2">MP1014</strain>
    </source>
</reference>
<keyword evidence="1" id="KW-0472">Membrane</keyword>
<dbReference type="EMBL" id="JBAGLP010000118">
    <property type="protein sequence ID" value="MEG3616388.1"/>
    <property type="molecule type" value="Genomic_DNA"/>
</dbReference>
<feature type="transmembrane region" description="Helical" evidence="1">
    <location>
        <begin position="82"/>
        <end position="104"/>
    </location>
</feature>
<protein>
    <recommendedName>
        <fullName evidence="4">DUF3592 domain-containing protein</fullName>
    </recommendedName>
</protein>
<dbReference type="Proteomes" id="UP001310387">
    <property type="component" value="Unassembled WGS sequence"/>
</dbReference>
<proteinExistence type="predicted"/>
<feature type="transmembrane region" description="Helical" evidence="1">
    <location>
        <begin position="6"/>
        <end position="28"/>
    </location>
</feature>
<gene>
    <name evidence="2" type="ORF">V5O49_14755</name>
</gene>
<comment type="caution">
    <text evidence="2">The sequence shown here is derived from an EMBL/GenBank/DDBJ whole genome shotgun (WGS) entry which is preliminary data.</text>
</comment>
<evidence type="ECO:0008006" key="4">
    <source>
        <dbReference type="Google" id="ProtNLM"/>
    </source>
</evidence>
<reference evidence="2" key="2">
    <citation type="submission" date="2024-02" db="EMBL/GenBank/DDBJ databases">
        <authorList>
            <person name="Prathaban M."/>
            <person name="Mythili R."/>
            <person name="Sharmila Devi N."/>
            <person name="Sobanaa M."/>
            <person name="Prathiviraj R."/>
            <person name="Selvin J."/>
        </authorList>
    </citation>
    <scope>NUCLEOTIDE SEQUENCE</scope>
    <source>
        <strain evidence="2">MP1014</strain>
    </source>
</reference>
<evidence type="ECO:0000313" key="3">
    <source>
        <dbReference type="Proteomes" id="UP001310387"/>
    </source>
</evidence>
<dbReference type="RefSeq" id="WP_332902868.1">
    <property type="nucleotide sequence ID" value="NZ_JBAGLP010000118.1"/>
</dbReference>
<evidence type="ECO:0000313" key="2">
    <source>
        <dbReference type="EMBL" id="MEG3616388.1"/>
    </source>
</evidence>
<evidence type="ECO:0000256" key="1">
    <source>
        <dbReference type="SAM" id="Phobius"/>
    </source>
</evidence>
<name>A0ABU7ZAI1_9MICO</name>